<sequence length="139" mass="15029">MHESLIAQLEKKSESSSRRRIADLNLAGNGQEPLLRRLCESTSTNVVFSLLNSTNMHGSGLALVVNRAGSATCATAPAKVQAHRAAAESLLLCVDCGEDGRRARVSESWRVKILCQECLDLRIAEGMVYRWIGGSSDAD</sequence>
<dbReference type="EMBL" id="DF844661">
    <property type="protein sequence ID" value="GAT48546.1"/>
    <property type="molecule type" value="Genomic_DNA"/>
</dbReference>
<keyword evidence="2" id="KW-1185">Reference proteome</keyword>
<reference evidence="1" key="1">
    <citation type="submission" date="2014-09" db="EMBL/GenBank/DDBJ databases">
        <title>Genome sequence of the luminous mushroom Mycena chlorophos for searching fungal bioluminescence genes.</title>
        <authorList>
            <person name="Tanaka Y."/>
            <person name="Kasuga D."/>
            <person name="Oba Y."/>
            <person name="Hase S."/>
            <person name="Sato K."/>
            <person name="Oba Y."/>
            <person name="Sakakibara Y."/>
        </authorList>
    </citation>
    <scope>NUCLEOTIDE SEQUENCE</scope>
</reference>
<accession>A0ABQ0LBM8</accession>
<proteinExistence type="predicted"/>
<organism evidence="1 2">
    <name type="scientific">Mycena chlorophos</name>
    <name type="common">Agaric fungus</name>
    <name type="synonym">Agaricus chlorophos</name>
    <dbReference type="NCBI Taxonomy" id="658473"/>
    <lineage>
        <taxon>Eukaryota</taxon>
        <taxon>Fungi</taxon>
        <taxon>Dikarya</taxon>
        <taxon>Basidiomycota</taxon>
        <taxon>Agaricomycotina</taxon>
        <taxon>Agaricomycetes</taxon>
        <taxon>Agaricomycetidae</taxon>
        <taxon>Agaricales</taxon>
        <taxon>Marasmiineae</taxon>
        <taxon>Mycenaceae</taxon>
        <taxon>Mycena</taxon>
    </lineage>
</organism>
<evidence type="ECO:0000313" key="1">
    <source>
        <dbReference type="EMBL" id="GAT48546.1"/>
    </source>
</evidence>
<name>A0ABQ0LBM8_MYCCL</name>
<evidence type="ECO:0000313" key="2">
    <source>
        <dbReference type="Proteomes" id="UP000815677"/>
    </source>
</evidence>
<protein>
    <submittedName>
        <fullName evidence="1">Uncharacterized protein</fullName>
    </submittedName>
</protein>
<gene>
    <name evidence="1" type="ORF">MCHLO_05939</name>
</gene>
<dbReference type="Proteomes" id="UP000815677">
    <property type="component" value="Unassembled WGS sequence"/>
</dbReference>